<keyword evidence="11" id="KW-1185">Reference proteome</keyword>
<feature type="compositionally biased region" description="Basic and acidic residues" evidence="6">
    <location>
        <begin position="342"/>
        <end position="354"/>
    </location>
</feature>
<dbReference type="SMART" id="SM00320">
    <property type="entry name" value="WD40"/>
    <property type="match status" value="6"/>
</dbReference>
<evidence type="ECO:0000256" key="2">
    <source>
        <dbReference type="ARBA" id="ARBA00022574"/>
    </source>
</evidence>
<proteinExistence type="predicted"/>
<evidence type="ECO:0000256" key="1">
    <source>
        <dbReference type="ARBA" id="ARBA00004123"/>
    </source>
</evidence>
<accession>A0A2T3YW17</accession>
<dbReference type="SUPFAM" id="SSF50978">
    <property type="entry name" value="WD40 repeat-like"/>
    <property type="match status" value="1"/>
</dbReference>
<feature type="compositionally biased region" description="Acidic residues" evidence="6">
    <location>
        <begin position="718"/>
        <end position="737"/>
    </location>
</feature>
<protein>
    <submittedName>
        <fullName evidence="10">Uncharacterized protein</fullName>
    </submittedName>
</protein>
<feature type="domain" description="WDHD1 first WD40" evidence="9">
    <location>
        <begin position="12"/>
        <end position="298"/>
    </location>
</feature>
<feature type="region of interest" description="Disordered" evidence="6">
    <location>
        <begin position="1"/>
        <end position="20"/>
    </location>
</feature>
<dbReference type="PANTHER" id="PTHR19932">
    <property type="entry name" value="WD REPEAT AND HMG-BOX DNA BINDING PROTEIN"/>
    <property type="match status" value="1"/>
</dbReference>
<keyword evidence="3" id="KW-0677">Repeat</keyword>
<dbReference type="GO" id="GO:0006261">
    <property type="term" value="P:DNA-templated DNA replication"/>
    <property type="evidence" value="ECO:0007669"/>
    <property type="project" value="TreeGrafter"/>
</dbReference>
<dbReference type="EMBL" id="KZ679269">
    <property type="protein sequence ID" value="PTB36759.1"/>
    <property type="molecule type" value="Genomic_DNA"/>
</dbReference>
<evidence type="ECO:0000259" key="8">
    <source>
        <dbReference type="Pfam" id="PF20946"/>
    </source>
</evidence>
<dbReference type="PROSITE" id="PS50294">
    <property type="entry name" value="WD_REPEATS_REGION"/>
    <property type="match status" value="1"/>
</dbReference>
<gene>
    <name evidence="10" type="ORF">M441DRAFT_72829</name>
</gene>
<dbReference type="Pfam" id="PF20946">
    <property type="entry name" value="Ctf4_C"/>
    <property type="match status" value="1"/>
</dbReference>
<evidence type="ECO:0000256" key="6">
    <source>
        <dbReference type="SAM" id="MobiDB-lite"/>
    </source>
</evidence>
<dbReference type="Pfam" id="PF12341">
    <property type="entry name" value="Mcl1_mid"/>
    <property type="match status" value="1"/>
</dbReference>
<dbReference type="InterPro" id="IPR015943">
    <property type="entry name" value="WD40/YVTN_repeat-like_dom_sf"/>
</dbReference>
<evidence type="ECO:0000313" key="11">
    <source>
        <dbReference type="Proteomes" id="UP000240493"/>
    </source>
</evidence>
<sequence length="854" mass="95755">MDSTIAPRPRPRPAHTQGTTRCAYTKDGSRLVTVGSNNTIRLYKTGSDGEPINIDDCQEQNVAVAASQDFFIAGSEDGTVSLYSLATSNFERFLVRTSLPVRDVALSGDSQWCAVASDELTVKVVNTQDIKQLRYLNEHTRAARHISLDPNGRIATLSCVDGIIYVYSLTADQPELIHKVDGVIGSGDADSEASVKAVWHPDGRAFAVPTPTRDIQVISKNDWEKQRTFTNGHSADITALAWSPNGVMLASACKGGKIVIWETSTQNVIQRYDFSNVIDLAWHPSKNILSFTTSEGEVYIYPDFLPDQYSPMLKLPVQPAPFIHDPALEISANRRAPAPNGHRRDIPTRPRRDSLGSLDSYLDDENYADGDDDGFVVDDDGAGYTIGQKRGRGGEDVGDYANKRRHLPAEPQYHEAFQPGSTPWRGNRKYLCLNLIGFVWTVDQDGHHTVTVEFYDHEFQRDFHFTDTFLYDKACLNERGTLFSCPPKDDQPATIFYRPHETWTQRSDWRTQLPKGEAVIAMSLSDSFVTVVTSANYVRIFTLFGMPYRVYRPKSTPMVTCASWRDYVLTIGNGPVAADGNTRLLYTIENVKRDEICQNEDTVALPEGATLKSAFFSDNGDPCIYDSTGTLLTLLHWRQPSRASWVPLLDTKLLSRLASGRKHETYFPIAVAEDKFHCIILKGGDEYPYFPRPLLSEFDFSLPLHSPQAPKKKKNRDDGEDEAMGDDDDDDEEEEQGAETRKLEQQFMLKGVQAAQLRDLIDATSSSHTQRSLLSRMELEIDKTLLQLLAVECREGEDRGMRALEMVQLMRDRTGQMMEAAFKIADRYGRTILGEKIREIGENRASGAMGEDDF</sequence>
<dbReference type="PANTHER" id="PTHR19932:SF10">
    <property type="entry name" value="WD REPEAT AND HMG-BOX DNA-BINDING PROTEIN 1"/>
    <property type="match status" value="1"/>
</dbReference>
<dbReference type="STRING" id="1042311.A0A2T3YW17"/>
<keyword evidence="4" id="KW-0539">Nucleus</keyword>
<dbReference type="GO" id="GO:0006281">
    <property type="term" value="P:DNA repair"/>
    <property type="evidence" value="ECO:0007669"/>
    <property type="project" value="TreeGrafter"/>
</dbReference>
<evidence type="ECO:0000259" key="9">
    <source>
        <dbReference type="Pfam" id="PF24817"/>
    </source>
</evidence>
<evidence type="ECO:0000256" key="3">
    <source>
        <dbReference type="ARBA" id="ARBA00022737"/>
    </source>
</evidence>
<reference evidence="10 11" key="1">
    <citation type="submission" date="2016-07" db="EMBL/GenBank/DDBJ databases">
        <title>Multiple horizontal gene transfer events from other fungi enriched the ability of initially mycotrophic Trichoderma (Ascomycota) to feed on dead plant biomass.</title>
        <authorList>
            <consortium name="DOE Joint Genome Institute"/>
            <person name="Aerts A."/>
            <person name="Atanasova L."/>
            <person name="Chenthamara K."/>
            <person name="Zhang J."/>
            <person name="Grujic M."/>
            <person name="Henrissat B."/>
            <person name="Kuo A."/>
            <person name="Salamov A."/>
            <person name="Lipzen A."/>
            <person name="Labutti K."/>
            <person name="Barry K."/>
            <person name="Miao Y."/>
            <person name="Rahimi M.J."/>
            <person name="Shen Q."/>
            <person name="Grigoriev I.V."/>
            <person name="Kubicek C.P."/>
            <person name="Druzhinina I.S."/>
        </authorList>
    </citation>
    <scope>NUCLEOTIDE SEQUENCE [LARGE SCALE GENOMIC DNA]</scope>
    <source>
        <strain evidence="10 11">CBS 433.97</strain>
    </source>
</reference>
<evidence type="ECO:0000259" key="7">
    <source>
        <dbReference type="Pfam" id="PF12341"/>
    </source>
</evidence>
<keyword evidence="2 5" id="KW-0853">WD repeat</keyword>
<dbReference type="Proteomes" id="UP000240493">
    <property type="component" value="Unassembled WGS sequence"/>
</dbReference>
<feature type="domain" description="WDHD1/CFT4 helical bundle" evidence="8">
    <location>
        <begin position="742"/>
        <end position="845"/>
    </location>
</feature>
<dbReference type="GO" id="GO:0000278">
    <property type="term" value="P:mitotic cell cycle"/>
    <property type="evidence" value="ECO:0007669"/>
    <property type="project" value="TreeGrafter"/>
</dbReference>
<dbReference type="InterPro" id="IPR036322">
    <property type="entry name" value="WD40_repeat_dom_sf"/>
</dbReference>
<dbReference type="Gene3D" id="2.130.10.10">
    <property type="entry name" value="YVTN repeat-like/Quinoprotein amine dehydrogenase"/>
    <property type="match status" value="2"/>
</dbReference>
<dbReference type="PROSITE" id="PS50082">
    <property type="entry name" value="WD_REPEATS_2"/>
    <property type="match status" value="1"/>
</dbReference>
<evidence type="ECO:0000313" key="10">
    <source>
        <dbReference type="EMBL" id="PTB36759.1"/>
    </source>
</evidence>
<dbReference type="InterPro" id="IPR001680">
    <property type="entry name" value="WD40_rpt"/>
</dbReference>
<dbReference type="GO" id="GO:0043596">
    <property type="term" value="C:nuclear replication fork"/>
    <property type="evidence" value="ECO:0007669"/>
    <property type="project" value="TreeGrafter"/>
</dbReference>
<dbReference type="InterPro" id="IPR057646">
    <property type="entry name" value="WD40_WDHD1_1st"/>
</dbReference>
<name>A0A2T3YW17_TRIA4</name>
<feature type="region of interest" description="Disordered" evidence="6">
    <location>
        <begin position="332"/>
        <end position="365"/>
    </location>
</feature>
<feature type="domain" description="WDHD1/CFT4 second beta-propeller" evidence="7">
    <location>
        <begin position="415"/>
        <end position="704"/>
    </location>
</feature>
<evidence type="ECO:0000256" key="5">
    <source>
        <dbReference type="PROSITE-ProRule" id="PRU00221"/>
    </source>
</evidence>
<dbReference type="InterPro" id="IPR022100">
    <property type="entry name" value="WDHD1/CFT4_beta-prop_2nd"/>
</dbReference>
<dbReference type="Pfam" id="PF24817">
    <property type="entry name" value="WD40_WDHD1_1st"/>
    <property type="match status" value="1"/>
</dbReference>
<feature type="repeat" description="WD" evidence="5">
    <location>
        <begin position="230"/>
        <end position="271"/>
    </location>
</feature>
<organism evidence="10 11">
    <name type="scientific">Trichoderma asperellum (strain ATCC 204424 / CBS 433.97 / NBRC 101777)</name>
    <dbReference type="NCBI Taxonomy" id="1042311"/>
    <lineage>
        <taxon>Eukaryota</taxon>
        <taxon>Fungi</taxon>
        <taxon>Dikarya</taxon>
        <taxon>Ascomycota</taxon>
        <taxon>Pezizomycotina</taxon>
        <taxon>Sordariomycetes</taxon>
        <taxon>Hypocreomycetidae</taxon>
        <taxon>Hypocreales</taxon>
        <taxon>Hypocreaceae</taxon>
        <taxon>Trichoderma</taxon>
    </lineage>
</organism>
<comment type="subcellular location">
    <subcellularLocation>
        <location evidence="1">Nucleus</location>
    </subcellularLocation>
</comment>
<feature type="region of interest" description="Disordered" evidence="6">
    <location>
        <begin position="706"/>
        <end position="740"/>
    </location>
</feature>
<dbReference type="InterPro" id="IPR048591">
    <property type="entry name" value="WDHD1/CFT4_hel"/>
</dbReference>
<evidence type="ECO:0000256" key="4">
    <source>
        <dbReference type="ARBA" id="ARBA00023242"/>
    </source>
</evidence>
<dbReference type="GO" id="GO:0003682">
    <property type="term" value="F:chromatin binding"/>
    <property type="evidence" value="ECO:0007669"/>
    <property type="project" value="TreeGrafter"/>
</dbReference>
<dbReference type="OrthoDB" id="427368at2759"/>
<dbReference type="AlphaFoldDB" id="A0A2T3YW17"/>